<organism evidence="3 4">
    <name type="scientific">Cupriavidus pauculus</name>
    <dbReference type="NCBI Taxonomy" id="82633"/>
    <lineage>
        <taxon>Bacteria</taxon>
        <taxon>Pseudomonadati</taxon>
        <taxon>Pseudomonadota</taxon>
        <taxon>Betaproteobacteria</taxon>
        <taxon>Burkholderiales</taxon>
        <taxon>Burkholderiaceae</taxon>
        <taxon>Cupriavidus</taxon>
    </lineage>
</organism>
<dbReference type="EMBL" id="PJRP01000014">
    <property type="protein sequence ID" value="PLP98011.1"/>
    <property type="molecule type" value="Genomic_DNA"/>
</dbReference>
<dbReference type="AlphaFoldDB" id="A0A2N5C711"/>
<reference evidence="3 4" key="1">
    <citation type="submission" date="2017-12" db="EMBL/GenBank/DDBJ databases">
        <title>Genome sequence of the active heterotrophic nitrifier-denitrifier, Cupriavidus pauculus UM1.</title>
        <authorList>
            <person name="Putonti C."/>
            <person name="Castignetti D."/>
        </authorList>
    </citation>
    <scope>NUCLEOTIDE SEQUENCE [LARGE SCALE GENOMIC DNA]</scope>
    <source>
        <strain evidence="3 4">UM1</strain>
    </source>
</reference>
<dbReference type="NCBIfam" id="TIGR04390">
    <property type="entry name" value="OMP_YaiO_dom"/>
    <property type="match status" value="1"/>
</dbReference>
<name>A0A2N5C711_9BURK</name>
<dbReference type="Pfam" id="PF19413">
    <property type="entry name" value="YaiO"/>
    <property type="match status" value="1"/>
</dbReference>
<evidence type="ECO:0000256" key="1">
    <source>
        <dbReference type="SAM" id="SignalP"/>
    </source>
</evidence>
<evidence type="ECO:0000259" key="2">
    <source>
        <dbReference type="Pfam" id="PF19413"/>
    </source>
</evidence>
<feature type="chain" id="PRO_5014788410" description="YaiO beta-barrel domain-containing protein" evidence="1">
    <location>
        <begin position="32"/>
        <end position="281"/>
    </location>
</feature>
<feature type="signal peptide" evidence="1">
    <location>
        <begin position="1"/>
        <end position="31"/>
    </location>
</feature>
<gene>
    <name evidence="3" type="ORF">CYJ10_24385</name>
</gene>
<evidence type="ECO:0000313" key="4">
    <source>
        <dbReference type="Proteomes" id="UP000234341"/>
    </source>
</evidence>
<evidence type="ECO:0000313" key="3">
    <source>
        <dbReference type="EMBL" id="PLP98011.1"/>
    </source>
</evidence>
<dbReference type="RefSeq" id="WP_101684027.1">
    <property type="nucleotide sequence ID" value="NZ_PJRP01000014.1"/>
</dbReference>
<comment type="caution">
    <text evidence="3">The sequence shown here is derived from an EMBL/GenBank/DDBJ whole genome shotgun (WGS) entry which is preliminary data.</text>
</comment>
<feature type="domain" description="YaiO beta-barrel" evidence="2">
    <location>
        <begin position="58"/>
        <end position="226"/>
    </location>
</feature>
<keyword evidence="1" id="KW-0732">Signal</keyword>
<dbReference type="Proteomes" id="UP000234341">
    <property type="component" value="Unassembled WGS sequence"/>
</dbReference>
<protein>
    <recommendedName>
        <fullName evidence="2">YaiO beta-barrel domain-containing protein</fullName>
    </recommendedName>
</protein>
<dbReference type="InterPro" id="IPR030887">
    <property type="entry name" value="Beta-barrel_YaiO"/>
</dbReference>
<dbReference type="OrthoDB" id="8928897at2"/>
<sequence>MAKLSNTSPHGARALPLVGMLALLAATDVRAQAEATAPRTYVPAPLVTGFIEGGLGHANLSGDNSNWNDQYLRGGVHFTPKDYVTGEISHQSHFGDQGTFFGLGYQRDFDENWYGFLSAGTSAGGFFLPEFRADGLLFRKLLEKKNLVASVGFTYYRAKEVYTDKTLLLGLTYYFDAPWIVQLNARLNRSDPGNVRSNRGIVAVTYGRDKDQYITLKYDGGSEAYQLTGEQALLSDFHSHEVSLSWRKWITKRYGINLRAIYYTNPSYTRKQAEIGVFAEF</sequence>
<proteinExistence type="predicted"/>
<accession>A0A2N5C711</accession>